<organism evidence="1">
    <name type="scientific">marine sediment metagenome</name>
    <dbReference type="NCBI Taxonomy" id="412755"/>
    <lineage>
        <taxon>unclassified sequences</taxon>
        <taxon>metagenomes</taxon>
        <taxon>ecological metagenomes</taxon>
    </lineage>
</organism>
<dbReference type="AlphaFoldDB" id="A0A0F9ELW2"/>
<dbReference type="EMBL" id="LAZR01024466">
    <property type="protein sequence ID" value="KKL75044.1"/>
    <property type="molecule type" value="Genomic_DNA"/>
</dbReference>
<accession>A0A0F9ELW2</accession>
<comment type="caution">
    <text evidence="1">The sequence shown here is derived from an EMBL/GenBank/DDBJ whole genome shotgun (WGS) entry which is preliminary data.</text>
</comment>
<dbReference type="CDD" id="cd22231">
    <property type="entry name" value="RHH_NikR_HicB-like"/>
    <property type="match status" value="1"/>
</dbReference>
<proteinExistence type="predicted"/>
<sequence>MHGKKKAEIITFKVDEPLAKAMLGIQNRSEFIRSAILLAFDSVCPLCKGAGILNQDQHEHWDSFAKSHFFEKCDECHAFHLVCNSEKKHRVHIRSADDETH</sequence>
<reference evidence="1" key="1">
    <citation type="journal article" date="2015" name="Nature">
        <title>Complex archaea that bridge the gap between prokaryotes and eukaryotes.</title>
        <authorList>
            <person name="Spang A."/>
            <person name="Saw J.H."/>
            <person name="Jorgensen S.L."/>
            <person name="Zaremba-Niedzwiedzka K."/>
            <person name="Martijn J."/>
            <person name="Lind A.E."/>
            <person name="van Eijk R."/>
            <person name="Schleper C."/>
            <person name="Guy L."/>
            <person name="Ettema T.J."/>
        </authorList>
    </citation>
    <scope>NUCLEOTIDE SEQUENCE</scope>
</reference>
<name>A0A0F9ELW2_9ZZZZ</name>
<evidence type="ECO:0008006" key="2">
    <source>
        <dbReference type="Google" id="ProtNLM"/>
    </source>
</evidence>
<evidence type="ECO:0000313" key="1">
    <source>
        <dbReference type="EMBL" id="KKL75044.1"/>
    </source>
</evidence>
<gene>
    <name evidence="1" type="ORF">LCGC14_2058810</name>
</gene>
<protein>
    <recommendedName>
        <fullName evidence="2">CopG family transcriptional regulator</fullName>
    </recommendedName>
</protein>